<evidence type="ECO:0008006" key="3">
    <source>
        <dbReference type="Google" id="ProtNLM"/>
    </source>
</evidence>
<protein>
    <recommendedName>
        <fullName evidence="3">SIR2-like domain-containing protein</fullName>
    </recommendedName>
</protein>
<evidence type="ECO:0000313" key="2">
    <source>
        <dbReference type="Proteomes" id="UP000027604"/>
    </source>
</evidence>
<dbReference type="OrthoDB" id="9812283at2"/>
<dbReference type="eggNOG" id="ENOG502Z7ZR">
    <property type="taxonomic scope" value="Bacteria"/>
</dbReference>
<gene>
    <name evidence="1" type="ORF">GJA_3398</name>
</gene>
<dbReference type="Proteomes" id="UP000027604">
    <property type="component" value="Chromosome I"/>
</dbReference>
<organism evidence="1 2">
    <name type="scientific">Janthinobacterium agaricidamnosum NBRC 102515 = DSM 9628</name>
    <dbReference type="NCBI Taxonomy" id="1349767"/>
    <lineage>
        <taxon>Bacteria</taxon>
        <taxon>Pseudomonadati</taxon>
        <taxon>Pseudomonadota</taxon>
        <taxon>Betaproteobacteria</taxon>
        <taxon>Burkholderiales</taxon>
        <taxon>Oxalobacteraceae</taxon>
        <taxon>Janthinobacterium</taxon>
    </lineage>
</organism>
<evidence type="ECO:0000313" key="1">
    <source>
        <dbReference type="EMBL" id="CDG84017.1"/>
    </source>
</evidence>
<dbReference type="SUPFAM" id="SSF52467">
    <property type="entry name" value="DHS-like NAD/FAD-binding domain"/>
    <property type="match status" value="1"/>
</dbReference>
<dbReference type="STRING" id="1349767.GJA_3398"/>
<dbReference type="KEGG" id="jag:GJA_3398"/>
<name>W0V9T5_9BURK</name>
<dbReference type="PATRIC" id="fig|1349767.4.peg.5"/>
<dbReference type="RefSeq" id="WP_038493924.1">
    <property type="nucleotide sequence ID" value="NZ_BCTH01000055.1"/>
</dbReference>
<accession>W0V9T5</accession>
<dbReference type="InterPro" id="IPR029035">
    <property type="entry name" value="DHS-like_NAD/FAD-binding_dom"/>
</dbReference>
<dbReference type="HOGENOM" id="CLU_042788_0_0_4"/>
<keyword evidence="2" id="KW-1185">Reference proteome</keyword>
<dbReference type="AlphaFoldDB" id="W0V9T5"/>
<dbReference type="EMBL" id="HG322949">
    <property type="protein sequence ID" value="CDG84017.1"/>
    <property type="molecule type" value="Genomic_DNA"/>
</dbReference>
<reference evidence="1 2" key="1">
    <citation type="journal article" date="2015" name="Genome Announc.">
        <title>Genome Sequence of Mushroom Soft-Rot Pathogen Janthinobacterium agaricidamnosum.</title>
        <authorList>
            <person name="Graupner K."/>
            <person name="Lackner G."/>
            <person name="Hertweck C."/>
        </authorList>
    </citation>
    <scope>NUCLEOTIDE SEQUENCE [LARGE SCALE GENOMIC DNA]</scope>
    <source>
        <strain evidence="2">NBRC 102515 / DSM 9628</strain>
    </source>
</reference>
<proteinExistence type="predicted"/>
<sequence>MTSTFSFSDLCDQNINILIGSGASYGLFPTLELGIKSNDGANTTVESLATLFQDRTDPRYSALFMHYYKTCIEPVLAFDYTGTTANAVHAAVLENYRRFLGSLLLLLRRKKADQRKVCNLFTTNYDGCLAHAAEELWKERKHEFYLNDGTTGFKRRYLDARNFSTVTTQTGIFGRHRNEVSQINLIHLHGSNYWFKDADRIQVNYLTNNGERLVTSGGFAKCDEFSNVLLDPTKAIDDLPDVKFVGKETSAFWGKYDLLPIVNPTKWKFHETVFEEHYYQMLRYLSYELEKPHAVLLTFGFSFADEHIRQLVRRSLSNPSLQLYVCCYSAGAKATIDGYFSEFPNVQTIVLDDPLDFTAFNKQVFTASPTAVSANVALAGGAAE</sequence>